<name>A0A7R9AZR3_TIMSH</name>
<sequence length="443" mass="49661">MFKLYPLCKSLRNYTSLSKYSTGKQLKMNYHYFNRLSPTATEELYGPQEKPPPVNPTEIRTSISPSSAVELNTTSALTNYATEAAVPASMTGAVCQTNRMVQYLRDWSGSCVQIVPRHVATWCGRHKPLSTASYYEGVNIVATPHLINSTFFRLSSEELYGQLVMLSARSSLYGVFGRAVHALLVLNRFKEWPKGCLGGRRERECQKANLATLINHSICLNDSCVLVVSYICPGSELGANLNNCSELQTNISSPTYDHISNICSNVVKNVHYDITHNGTQGIVRVAAYFWLTNISLSMSEILQSFSVKFLWAEQDKIPFHRSGRPGYIVGKPVMAGRKVTHTVLTETGDEMEAIEVSEDPNLWLTVPKAMQDGSCDLKEYCVSKEIFESTFAHGNQTASSHVLPIHMTNPPPWPQRRKEQITSPWVKNVALLFEALLPQRWDR</sequence>
<accession>A0A7R9AZR3</accession>
<dbReference type="GO" id="GO:0060271">
    <property type="term" value="P:cilium assembly"/>
    <property type="evidence" value="ECO:0007669"/>
    <property type="project" value="TreeGrafter"/>
</dbReference>
<dbReference type="PANTHER" id="PTHR14611:SF2">
    <property type="entry name" value="TECTONIC"/>
    <property type="match status" value="1"/>
</dbReference>
<dbReference type="PANTHER" id="PTHR14611">
    <property type="entry name" value="TECTONIC FAMILY MEMBER"/>
    <property type="match status" value="1"/>
</dbReference>
<reference evidence="1" key="1">
    <citation type="submission" date="2020-11" db="EMBL/GenBank/DDBJ databases">
        <authorList>
            <person name="Tran Van P."/>
        </authorList>
    </citation>
    <scope>NUCLEOTIDE SEQUENCE</scope>
</reference>
<proteinExistence type="predicted"/>
<organism evidence="1">
    <name type="scientific">Timema shepardi</name>
    <name type="common">Walking stick</name>
    <dbReference type="NCBI Taxonomy" id="629360"/>
    <lineage>
        <taxon>Eukaryota</taxon>
        <taxon>Metazoa</taxon>
        <taxon>Ecdysozoa</taxon>
        <taxon>Arthropoda</taxon>
        <taxon>Hexapoda</taxon>
        <taxon>Insecta</taxon>
        <taxon>Pterygota</taxon>
        <taxon>Neoptera</taxon>
        <taxon>Polyneoptera</taxon>
        <taxon>Phasmatodea</taxon>
        <taxon>Timematodea</taxon>
        <taxon>Timematoidea</taxon>
        <taxon>Timematidae</taxon>
        <taxon>Timema</taxon>
    </lineage>
</organism>
<dbReference type="EMBL" id="OC003703">
    <property type="protein sequence ID" value="CAD7263612.1"/>
    <property type="molecule type" value="Genomic_DNA"/>
</dbReference>
<dbReference type="AlphaFoldDB" id="A0A7R9AZR3"/>
<gene>
    <name evidence="1" type="ORF">TSIB3V08_LOCUS7685</name>
</gene>
<evidence type="ECO:0000313" key="1">
    <source>
        <dbReference type="EMBL" id="CAD7263612.1"/>
    </source>
</evidence>
<dbReference type="InterPro" id="IPR040354">
    <property type="entry name" value="TCTN1-3"/>
</dbReference>
<protein>
    <submittedName>
        <fullName evidence="1">Uncharacterized protein</fullName>
    </submittedName>
</protein>